<accession>A0A7S8EBN5</accession>
<protein>
    <submittedName>
        <fullName evidence="1">Uncharacterized protein</fullName>
    </submittedName>
</protein>
<gene>
    <name evidence="1" type="ORF">G4Y79_06505</name>
</gene>
<sequence length="70" mass="8216">MMDFVLVNKLAKERYEEMLDEAAIERRAHSANDESNRVSLMARIENMVADMKFWRKSARKNEHRTAVTSS</sequence>
<reference evidence="1 2" key="1">
    <citation type="submission" date="2020-02" db="EMBL/GenBank/DDBJ databases">
        <authorList>
            <person name="Zheng R.K."/>
            <person name="Sun C.M."/>
        </authorList>
    </citation>
    <scope>NUCLEOTIDE SEQUENCE [LARGE SCALE GENOMIC DNA]</scope>
    <source>
        <strain evidence="2">rifampicinis</strain>
    </source>
</reference>
<dbReference type="Proteomes" id="UP000594468">
    <property type="component" value="Chromosome"/>
</dbReference>
<dbReference type="EMBL" id="CP062983">
    <property type="protein sequence ID" value="QPC84025.1"/>
    <property type="molecule type" value="Genomic_DNA"/>
</dbReference>
<dbReference type="RefSeq" id="WP_195172089.1">
    <property type="nucleotide sequence ID" value="NZ_CP062983.1"/>
</dbReference>
<dbReference type="AlphaFoldDB" id="A0A7S8EBN5"/>
<proteinExistence type="predicted"/>
<evidence type="ECO:0000313" key="2">
    <source>
        <dbReference type="Proteomes" id="UP000594468"/>
    </source>
</evidence>
<keyword evidence="2" id="KW-1185">Reference proteome</keyword>
<dbReference type="KEGG" id="pmet:G4Y79_06505"/>
<evidence type="ECO:0000313" key="1">
    <source>
        <dbReference type="EMBL" id="QPC84025.1"/>
    </source>
</evidence>
<organism evidence="1 2">
    <name type="scientific">Phototrophicus methaneseepsis</name>
    <dbReference type="NCBI Taxonomy" id="2710758"/>
    <lineage>
        <taxon>Bacteria</taxon>
        <taxon>Bacillati</taxon>
        <taxon>Chloroflexota</taxon>
        <taxon>Candidatus Thermofontia</taxon>
        <taxon>Phototrophicales</taxon>
        <taxon>Phototrophicaceae</taxon>
        <taxon>Phototrophicus</taxon>
    </lineage>
</organism>
<name>A0A7S8EBN5_9CHLR</name>